<dbReference type="CDD" id="cd00761">
    <property type="entry name" value="Glyco_tranf_GTA_type"/>
    <property type="match status" value="1"/>
</dbReference>
<evidence type="ECO:0000313" key="2">
    <source>
        <dbReference type="Proteomes" id="UP000694865"/>
    </source>
</evidence>
<dbReference type="InterPro" id="IPR029044">
    <property type="entry name" value="Nucleotide-diphossugar_trans"/>
</dbReference>
<evidence type="ECO:0000259" key="1">
    <source>
        <dbReference type="Pfam" id="PF00535"/>
    </source>
</evidence>
<dbReference type="GeneID" id="100373623"/>
<dbReference type="PANTHER" id="PTHR15046:SF3">
    <property type="entry name" value="BETA-1,4 N-ACETYLGALACTOSAMINYLTRANSFERASE 2-LIKE"/>
    <property type="match status" value="1"/>
</dbReference>
<accession>A0ABM0GR75</accession>
<keyword evidence="2" id="KW-1185">Reference proteome</keyword>
<feature type="domain" description="Glycosyltransferase 2-like" evidence="1">
    <location>
        <begin position="62"/>
        <end position="161"/>
    </location>
</feature>
<reference evidence="3" key="1">
    <citation type="submission" date="2025-08" db="UniProtKB">
        <authorList>
            <consortium name="RefSeq"/>
        </authorList>
    </citation>
    <scope>IDENTIFICATION</scope>
    <source>
        <tissue evidence="3">Testes</tissue>
    </source>
</reference>
<dbReference type="RefSeq" id="XP_002735531.1">
    <property type="nucleotide sequence ID" value="XM_002735485.1"/>
</dbReference>
<dbReference type="InterPro" id="IPR001173">
    <property type="entry name" value="Glyco_trans_2-like"/>
</dbReference>
<organism evidence="2 3">
    <name type="scientific">Saccoglossus kowalevskii</name>
    <name type="common">Acorn worm</name>
    <dbReference type="NCBI Taxonomy" id="10224"/>
    <lineage>
        <taxon>Eukaryota</taxon>
        <taxon>Metazoa</taxon>
        <taxon>Hemichordata</taxon>
        <taxon>Enteropneusta</taxon>
        <taxon>Harrimaniidae</taxon>
        <taxon>Saccoglossus</taxon>
    </lineage>
</organism>
<gene>
    <name evidence="3" type="primary">LOC100373623</name>
</gene>
<name>A0ABM0GR75_SACKO</name>
<dbReference type="PANTHER" id="PTHR15046">
    <property type="entry name" value="GLYCO_TRANS_2-LIKE DOMAIN-CONTAINING PROTEIN"/>
    <property type="match status" value="1"/>
</dbReference>
<dbReference type="Pfam" id="PF00535">
    <property type="entry name" value="Glycos_transf_2"/>
    <property type="match status" value="1"/>
</dbReference>
<dbReference type="Proteomes" id="UP000694865">
    <property type="component" value="Unplaced"/>
</dbReference>
<sequence length="322" mass="37609">MNAVLKHVVYTSQEHHKRQRDYIDISFQDIYNVFMNVLIQRQHVPRLYDPGPGNDINNKVTIVAKTFERYDCVNALISSVNKFYPNMTIIIADDSENKQKLEGNNVKHYLMPFLEGYAAGKNLLVSQVRTKYFLWVDDDFVFTNHTILERFIEKLESPTAELDLVAGQLMSPEGKISIFLNKHSWAQASYTNEENGGCISESHASYGTLKEFPNCQLKDMVINFFMAKTEAVRKVGFDLEFERISHRDFYVDALGHLRIALCDDVFIEHKQQNSEHYLDYRLMKNEQCASARYAEHILFKNNLRCMQAWNKRFREFGKCKTV</sequence>
<dbReference type="Gene3D" id="3.90.550.10">
    <property type="entry name" value="Spore Coat Polysaccharide Biosynthesis Protein SpsA, Chain A"/>
    <property type="match status" value="1"/>
</dbReference>
<proteinExistence type="predicted"/>
<dbReference type="SUPFAM" id="SSF53448">
    <property type="entry name" value="Nucleotide-diphospho-sugar transferases"/>
    <property type="match status" value="1"/>
</dbReference>
<protein>
    <submittedName>
        <fullName evidence="3">Beta-1,4 N-acetylgalactosaminyltransferase 1-like</fullName>
    </submittedName>
</protein>
<evidence type="ECO:0000313" key="3">
    <source>
        <dbReference type="RefSeq" id="XP_002735531.1"/>
    </source>
</evidence>